<evidence type="ECO:0000313" key="3">
    <source>
        <dbReference type="EMBL" id="PHJ23045.1"/>
    </source>
</evidence>
<evidence type="ECO:0000256" key="2">
    <source>
        <dbReference type="SAM" id="SignalP"/>
    </source>
</evidence>
<dbReference type="GeneID" id="94426512"/>
<protein>
    <recommendedName>
        <fullName evidence="5">Transmembrane protein</fullName>
    </recommendedName>
</protein>
<accession>A0A2C6L665</accession>
<name>A0A2C6L665_9APIC</name>
<feature type="signal peptide" evidence="2">
    <location>
        <begin position="1"/>
        <end position="19"/>
    </location>
</feature>
<evidence type="ECO:0000313" key="4">
    <source>
        <dbReference type="Proteomes" id="UP000221165"/>
    </source>
</evidence>
<evidence type="ECO:0000256" key="1">
    <source>
        <dbReference type="SAM" id="MobiDB-lite"/>
    </source>
</evidence>
<feature type="chain" id="PRO_5012474241" description="Transmembrane protein" evidence="2">
    <location>
        <begin position="20"/>
        <end position="68"/>
    </location>
</feature>
<organism evidence="3 4">
    <name type="scientific">Cystoisospora suis</name>
    <dbReference type="NCBI Taxonomy" id="483139"/>
    <lineage>
        <taxon>Eukaryota</taxon>
        <taxon>Sar</taxon>
        <taxon>Alveolata</taxon>
        <taxon>Apicomplexa</taxon>
        <taxon>Conoidasida</taxon>
        <taxon>Coccidia</taxon>
        <taxon>Eucoccidiorida</taxon>
        <taxon>Eimeriorina</taxon>
        <taxon>Sarcocystidae</taxon>
        <taxon>Cystoisospora</taxon>
    </lineage>
</organism>
<sequence length="68" mass="7657">MYLSICLSISLCVFTPGAGLPIGAAYFQVVHHNVEAEAARLHQEGNLHREKLRQERKNNTYHHAGDEN</sequence>
<keyword evidence="2" id="KW-0732">Signal</keyword>
<keyword evidence="4" id="KW-1185">Reference proteome</keyword>
<feature type="region of interest" description="Disordered" evidence="1">
    <location>
        <begin position="41"/>
        <end position="68"/>
    </location>
</feature>
<gene>
    <name evidence="3" type="ORF">CSUI_003103</name>
</gene>
<dbReference type="RefSeq" id="XP_067924722.1">
    <property type="nucleotide sequence ID" value="XM_068063301.1"/>
</dbReference>
<proteinExistence type="predicted"/>
<dbReference type="AlphaFoldDB" id="A0A2C6L665"/>
<dbReference type="Proteomes" id="UP000221165">
    <property type="component" value="Unassembled WGS sequence"/>
</dbReference>
<dbReference type="EMBL" id="MIGC01001332">
    <property type="protein sequence ID" value="PHJ23045.1"/>
    <property type="molecule type" value="Genomic_DNA"/>
</dbReference>
<dbReference type="OrthoDB" id="332134at2759"/>
<reference evidence="3 4" key="1">
    <citation type="journal article" date="2017" name="Int. J. Parasitol.">
        <title>The genome of the protozoan parasite Cystoisospora suis and a reverse vaccinology approach to identify vaccine candidates.</title>
        <authorList>
            <person name="Palmieri N."/>
            <person name="Shrestha A."/>
            <person name="Ruttkowski B."/>
            <person name="Beck T."/>
            <person name="Vogl C."/>
            <person name="Tomley F."/>
            <person name="Blake D.P."/>
            <person name="Joachim A."/>
        </authorList>
    </citation>
    <scope>NUCLEOTIDE SEQUENCE [LARGE SCALE GENOMIC DNA]</scope>
    <source>
        <strain evidence="3 4">Wien I</strain>
    </source>
</reference>
<dbReference type="VEuPathDB" id="ToxoDB:CSUI_003103"/>
<evidence type="ECO:0008006" key="5">
    <source>
        <dbReference type="Google" id="ProtNLM"/>
    </source>
</evidence>
<comment type="caution">
    <text evidence="3">The sequence shown here is derived from an EMBL/GenBank/DDBJ whole genome shotgun (WGS) entry which is preliminary data.</text>
</comment>